<organism evidence="13">
    <name type="scientific">Poteriospumella lacustris</name>
    <dbReference type="NCBI Taxonomy" id="1117027"/>
    <lineage>
        <taxon>Eukaryota</taxon>
        <taxon>Sar</taxon>
        <taxon>Stramenopiles</taxon>
        <taxon>Ochrophyta</taxon>
        <taxon>Chrysophyceae</taxon>
        <taxon>Chromulinales</taxon>
        <taxon>Dinobryaceae</taxon>
        <taxon>Poteriospumella</taxon>
    </lineage>
</organism>
<dbReference type="Pfam" id="PF04560">
    <property type="entry name" value="RNA_pol_Rpb2_7"/>
    <property type="match status" value="1"/>
</dbReference>
<evidence type="ECO:0000256" key="5">
    <source>
        <dbReference type="ARBA" id="ARBA00023163"/>
    </source>
</evidence>
<sequence>MNQQITNSFLTNINDLLEIQRASFYRFLIEGISKELNSIIINPFILLSLNNHSLLGSKSLVGLENHSDSLFTSFYLYPAKIKVKGPLKSLETCYGKKASYCANIYVQGEILQPSDSVSEKFYKPLSQELNEKVKEGVKAVKLSTKLAKFRASKFLVKKYFYLATIPFLTEDGSFFVNGCERVVVNQIVRSPGIYFKKEYLSSQKTIYSATFISDNWLWTKFRLENSSSITKKQNDIENAATNTITKPALKYDIFLDLIDSNFWREIPILKEAKDGSNELFLIDLILSLGFTMEEILDGIKFPDKLSIPDYLNQSFLLNSGKQNTLAPSQNEDLSNVKSEKLVKKEALLTNILEHLANESEEKVFFSLGELGRYRLNKKLGLNLPLSSKYLTGLDFLKIIDSLIQLREGKLSSDDIDDLKNKQIRGVGELIRNQFRLAMFRWLKHPKFAEAQIIDIFTTSKSLNKNLQNNSSFYFKNFALSSILKRAIERCMREFFLTSQLSQYFDEINPLAELAHKRRISVFGPDGLQRDKIGTKIRDIHPSQYGKICPVETPEGENAGLVMSLASFARVSKYGWIEAPYFLVEKGKILQKTKIFYLNPNQEKGQRLAFANNILDNKSFIKASSVSVKEESYFSESQPKNVTFSALSPLQVLSVGTNLVPFVEHDDANRALMGSNMQRQAVPLLFPSLPFVGTGFEPLVVQESGLTIKSEVEGIVDFASSEAIHIRDSYGQKIHYKLKKNVRSNQETLNNQRAIFWPGEKIYAGQILADSSCTVNGDLALGTNLLIGYLPWEGYNYEDAIVISEKLVTDDILTSLHISTYQTTLKFTKTTLQKITYLLKFSRKIRGLKAFIQNLQLSKTFNSSESKNLFIKLARQIHESKKLLVSNYNSKLSLSVEYLVGKDKIGLYTNDSKGYLGRNLSTNGIIKIGSKLKGGDILVSKVQLLDELQEKSSYKKLFEDLQPIAAKLTKAINSKKKIKVPKILKFYNLTSEKIKLQKILRYLQSLTKNYSKLLYLNSYTFTSKKYLKSGSKASLKFLTNFSNQLAFEIKKYKKVGTYLSRILQLISYIFYKKIYKNFYMLELAKKTRILKTISLYINNKNTGKEFVNSKVLLPKLYLKLKNEKLNNLNWISKEYFKIAPLLHSKNKLFKTNITSHQKPNFSPILIKCLSNFETLLRLYNLQENERKSKNLSLGSVTSYKDTSLLFPMGSQGKVIDVKIFPLNNNKEESSAFTKVFILKIYVVESRKIQVGDKLSGRHGNKGVISRILPVNDMPCLPDGRPLDILVNPLGVPSRMNVGQLLECLLGLSMMYSGKNIKIRPFDEVFGTEASRVLVTQKLKEASLKPGRSWLYNTESPGKFYLRDGRTGDFFDNAVTVGVAYILKLIHLVEDKIHSRALGPYNKITEQPLQGKSSSGGQRFGEMEVWALESYGCANTLQELLTVKSDDIDGRNDLYSAISSGNYLEKPNPNFSETLISLIRELNALGLDFQFYKTEFQPLLTINSRNVSKANRKEIKIFSLLENRLKLRFKLNRLKSSNSNLEALNNENFSSNKDNFEEQKSILLKILET</sequence>
<comment type="function">
    <text evidence="7 8">DNA-dependent RNA polymerase catalyzes the transcription of DNA into RNA using the four ribonucleoside triphosphates as substrates.</text>
</comment>
<reference evidence="13" key="1">
    <citation type="journal article" date="2020" name="Front. Plant Sci.">
        <title>Comparative Plastid Genomics of Non-Photosynthetic Chrysophytes: Genome Reduction and Compaction.</title>
        <authorList>
            <person name="Kim J.I."/>
            <person name="Jeong M."/>
            <person name="Archibald J.M."/>
            <person name="Shin W."/>
        </authorList>
    </citation>
    <scope>NUCLEOTIDE SEQUENCE</scope>
    <source>
        <strain evidence="13">Yongseonkyo072317C3</strain>
    </source>
</reference>
<dbReference type="Pfam" id="PF00562">
    <property type="entry name" value="RNA_pol_Rpb2_6"/>
    <property type="match status" value="2"/>
</dbReference>
<evidence type="ECO:0000259" key="12">
    <source>
        <dbReference type="Pfam" id="PF04565"/>
    </source>
</evidence>
<evidence type="ECO:0000256" key="8">
    <source>
        <dbReference type="RuleBase" id="RU363031"/>
    </source>
</evidence>
<gene>
    <name evidence="7 13" type="primary">rpoB</name>
    <name evidence="13" type="ORF">PoterioPt_p010</name>
</gene>
<evidence type="ECO:0000259" key="9">
    <source>
        <dbReference type="Pfam" id="PF00562"/>
    </source>
</evidence>
<keyword evidence="5 7" id="KW-0804">Transcription</keyword>
<dbReference type="GO" id="GO:0003899">
    <property type="term" value="F:DNA-directed RNA polymerase activity"/>
    <property type="evidence" value="ECO:0007669"/>
    <property type="project" value="UniProtKB-UniRule"/>
</dbReference>
<dbReference type="EMBL" id="MN935478">
    <property type="protein sequence ID" value="QOU10645.1"/>
    <property type="molecule type" value="Genomic_DNA"/>
</dbReference>
<dbReference type="Gene3D" id="3.90.1110.10">
    <property type="entry name" value="RNA polymerase Rpb2, domain 2"/>
    <property type="match status" value="1"/>
</dbReference>
<dbReference type="Gene3D" id="2.40.50.150">
    <property type="match status" value="2"/>
</dbReference>
<dbReference type="InterPro" id="IPR007121">
    <property type="entry name" value="RNA_pol_bsu_CS"/>
</dbReference>
<dbReference type="InterPro" id="IPR037033">
    <property type="entry name" value="DNA-dir_RNAP_su2_hyb_sf"/>
</dbReference>
<dbReference type="GO" id="GO:0006351">
    <property type="term" value="P:DNA-templated transcription"/>
    <property type="evidence" value="ECO:0007669"/>
    <property type="project" value="UniProtKB-UniRule"/>
</dbReference>
<dbReference type="PROSITE" id="PS01166">
    <property type="entry name" value="RNA_POL_BETA"/>
    <property type="match status" value="1"/>
</dbReference>
<dbReference type="InterPro" id="IPR007120">
    <property type="entry name" value="DNA-dir_RNAP_su2_dom"/>
</dbReference>
<comment type="catalytic activity">
    <reaction evidence="6 7 8">
        <text>RNA(n) + a ribonucleoside 5'-triphosphate = RNA(n+1) + diphosphate</text>
        <dbReference type="Rhea" id="RHEA:21248"/>
        <dbReference type="Rhea" id="RHEA-COMP:14527"/>
        <dbReference type="Rhea" id="RHEA-COMP:17342"/>
        <dbReference type="ChEBI" id="CHEBI:33019"/>
        <dbReference type="ChEBI" id="CHEBI:61557"/>
        <dbReference type="ChEBI" id="CHEBI:140395"/>
        <dbReference type="EC" id="2.7.7.6"/>
    </reaction>
</comment>
<dbReference type="InterPro" id="IPR010243">
    <property type="entry name" value="RNA_pol_bsu_bac"/>
</dbReference>
<feature type="domain" description="RNA polymerase Rpb2" evidence="12">
    <location>
        <begin position="502"/>
        <end position="570"/>
    </location>
</feature>
<dbReference type="Gene3D" id="3.90.1100.10">
    <property type="match status" value="2"/>
</dbReference>
<dbReference type="InterPro" id="IPR007641">
    <property type="entry name" value="RNA_pol_Rpb2_7"/>
</dbReference>
<evidence type="ECO:0000256" key="1">
    <source>
        <dbReference type="ARBA" id="ARBA00006835"/>
    </source>
</evidence>
<dbReference type="InterPro" id="IPR037034">
    <property type="entry name" value="RNA_pol_Rpb2_2_sf"/>
</dbReference>
<dbReference type="GO" id="GO:0003677">
    <property type="term" value="F:DNA binding"/>
    <property type="evidence" value="ECO:0007669"/>
    <property type="project" value="UniProtKB-UniRule"/>
</dbReference>
<feature type="domain" description="DNA-directed RNA polymerase subunit 2 hybrid-binding" evidence="9">
    <location>
        <begin position="1188"/>
        <end position="1411"/>
    </location>
</feature>
<evidence type="ECO:0000313" key="13">
    <source>
        <dbReference type="EMBL" id="QOU10645.1"/>
    </source>
</evidence>
<evidence type="ECO:0000256" key="4">
    <source>
        <dbReference type="ARBA" id="ARBA00022695"/>
    </source>
</evidence>
<keyword evidence="4 7" id="KW-0548">Nucleotidyltransferase</keyword>
<dbReference type="EC" id="2.7.7.6" evidence="7 8"/>
<feature type="domain" description="DNA-directed RNA polymerase subunit 2 hybrid-binding" evidence="9">
    <location>
        <begin position="709"/>
        <end position="835"/>
    </location>
</feature>
<comment type="subunit">
    <text evidence="8">In plastids the minimal PEP RNA polymerase catalytic core is composed of four subunits: alpha, beta, beta', and beta''. When a (nuclear-encoded) sigma factor is associated with the core the holoenzyme is formed, which can initiate transcription.</text>
</comment>
<feature type="domain" description="RNA polymerase Rpb2" evidence="11">
    <location>
        <begin position="285"/>
        <end position="424"/>
    </location>
</feature>
<evidence type="ECO:0000256" key="6">
    <source>
        <dbReference type="ARBA" id="ARBA00048552"/>
    </source>
</evidence>
<dbReference type="PANTHER" id="PTHR20856">
    <property type="entry name" value="DNA-DIRECTED RNA POLYMERASE I SUBUNIT 2"/>
    <property type="match status" value="1"/>
</dbReference>
<dbReference type="Gene3D" id="2.30.150.10">
    <property type="entry name" value="DNA-directed RNA polymerase, beta subunit, external 1 domain"/>
    <property type="match status" value="1"/>
</dbReference>
<dbReference type="InterPro" id="IPR042107">
    <property type="entry name" value="DNA-dir_RNA_pol_bsu_ext_1_sf"/>
</dbReference>
<keyword evidence="2 7" id="KW-0240">DNA-directed RNA polymerase</keyword>
<dbReference type="InterPro" id="IPR014724">
    <property type="entry name" value="RNA_pol_RPB2_OB-fold"/>
</dbReference>
<keyword evidence="3 7" id="KW-0808">Transferase</keyword>
<comment type="similarity">
    <text evidence="1 7 8">Belongs to the RNA polymerase beta chain family.</text>
</comment>
<dbReference type="HAMAP" id="MF_01321">
    <property type="entry name" value="RNApol_bact_RpoB"/>
    <property type="match status" value="1"/>
</dbReference>
<dbReference type="InterPro" id="IPR007642">
    <property type="entry name" value="RNA_pol_Rpb2_2"/>
</dbReference>
<proteinExistence type="inferred from homology"/>
<protein>
    <recommendedName>
        <fullName evidence="7 8">DNA-directed RNA polymerase subunit beta</fullName>
        <shortName evidence="7">RNAP subunit beta</shortName>
        <ecNumber evidence="7 8">2.7.7.6</ecNumber>
    </recommendedName>
    <alternativeName>
        <fullName evidence="7">RNA polymerase subunit beta</fullName>
    </alternativeName>
    <alternativeName>
        <fullName evidence="7">Transcriptase subunit beta</fullName>
    </alternativeName>
</protein>
<dbReference type="Gene3D" id="3.90.1800.10">
    <property type="entry name" value="RNA polymerase alpha subunit dimerisation domain"/>
    <property type="match status" value="1"/>
</dbReference>
<dbReference type="InterPro" id="IPR007645">
    <property type="entry name" value="RNA_pol_Rpb2_3"/>
</dbReference>
<dbReference type="GO" id="GO:0000428">
    <property type="term" value="C:DNA-directed RNA polymerase complex"/>
    <property type="evidence" value="ECO:0007669"/>
    <property type="project" value="UniProtKB-KW"/>
</dbReference>
<dbReference type="Gene3D" id="2.40.50.100">
    <property type="match status" value="1"/>
</dbReference>
<feature type="domain" description="RNA polymerase Rpb2" evidence="10">
    <location>
        <begin position="1414"/>
        <end position="1490"/>
    </location>
</feature>
<dbReference type="Pfam" id="PF04561">
    <property type="entry name" value="RNA_pol_Rpb2_2"/>
    <property type="match status" value="1"/>
</dbReference>
<evidence type="ECO:0000256" key="7">
    <source>
        <dbReference type="HAMAP-Rule" id="MF_01321"/>
    </source>
</evidence>
<evidence type="ECO:0000256" key="3">
    <source>
        <dbReference type="ARBA" id="ARBA00022679"/>
    </source>
</evidence>
<dbReference type="InterPro" id="IPR015712">
    <property type="entry name" value="DNA-dir_RNA_pol_su2"/>
</dbReference>
<evidence type="ECO:0000256" key="2">
    <source>
        <dbReference type="ARBA" id="ARBA00022478"/>
    </source>
</evidence>
<dbReference type="SUPFAM" id="SSF64484">
    <property type="entry name" value="beta and beta-prime subunits of DNA dependent RNA-polymerase"/>
    <property type="match status" value="2"/>
</dbReference>
<accession>A0A7S6PV59</accession>
<geneLocation type="plastid" evidence="13"/>
<dbReference type="GO" id="GO:0032549">
    <property type="term" value="F:ribonucleoside binding"/>
    <property type="evidence" value="ECO:0007669"/>
    <property type="project" value="InterPro"/>
</dbReference>
<evidence type="ECO:0000259" key="11">
    <source>
        <dbReference type="Pfam" id="PF04561"/>
    </source>
</evidence>
<keyword evidence="13" id="KW-0934">Plastid</keyword>
<comment type="subunit">
    <text evidence="7">The RNAP catalytic core consists of 2 alpha, 1 beta, 1 beta' and 1 omega subunit. When a sigma factor is associated with the core the holoenzyme is formed, which can initiate transcription.</text>
</comment>
<dbReference type="Pfam" id="PF04565">
    <property type="entry name" value="RNA_pol_Rpb2_3"/>
    <property type="match status" value="1"/>
</dbReference>
<dbReference type="Gene3D" id="2.40.270.10">
    <property type="entry name" value="DNA-directed RNA polymerase, subunit 2, domain 6"/>
    <property type="match status" value="2"/>
</dbReference>
<evidence type="ECO:0000259" key="10">
    <source>
        <dbReference type="Pfam" id="PF04560"/>
    </source>
</evidence>
<name>A0A7S6PV59_9STRA</name>